<dbReference type="HAMAP" id="MF_00360">
    <property type="entry name" value="Ribosomal_bS6"/>
    <property type="match status" value="1"/>
</dbReference>
<protein>
    <recommendedName>
        <fullName evidence="4">30S ribosomal protein S6</fullName>
    </recommendedName>
</protein>
<proteinExistence type="inferred from homology"/>
<dbReference type="GO" id="GO:0005840">
    <property type="term" value="C:ribosome"/>
    <property type="evidence" value="ECO:0007669"/>
    <property type="project" value="InterPro"/>
</dbReference>
<feature type="compositionally biased region" description="Acidic residues" evidence="2">
    <location>
        <begin position="171"/>
        <end position="183"/>
    </location>
</feature>
<evidence type="ECO:0000313" key="3">
    <source>
        <dbReference type="EMBL" id="SVA43274.1"/>
    </source>
</evidence>
<dbReference type="PANTHER" id="PTHR21011:SF1">
    <property type="entry name" value="SMALL RIBOSOMAL SUBUNIT PROTEIN BS6M"/>
    <property type="match status" value="1"/>
</dbReference>
<dbReference type="GO" id="GO:0070181">
    <property type="term" value="F:small ribosomal subunit rRNA binding"/>
    <property type="evidence" value="ECO:0007669"/>
    <property type="project" value="TreeGrafter"/>
</dbReference>
<dbReference type="Pfam" id="PF01250">
    <property type="entry name" value="Ribosomal_S6"/>
    <property type="match status" value="1"/>
</dbReference>
<dbReference type="Gene3D" id="3.30.70.60">
    <property type="match status" value="1"/>
</dbReference>
<dbReference type="PANTHER" id="PTHR21011">
    <property type="entry name" value="MITOCHONDRIAL 28S RIBOSOMAL PROTEIN S6"/>
    <property type="match status" value="1"/>
</dbReference>
<dbReference type="InterPro" id="IPR020814">
    <property type="entry name" value="Ribosomal_S6_plastid/chlpt"/>
</dbReference>
<reference evidence="3" key="1">
    <citation type="submission" date="2018-05" db="EMBL/GenBank/DDBJ databases">
        <authorList>
            <person name="Lanie J.A."/>
            <person name="Ng W.-L."/>
            <person name="Kazmierczak K.M."/>
            <person name="Andrzejewski T.M."/>
            <person name="Davidsen T.M."/>
            <person name="Wayne K.J."/>
            <person name="Tettelin H."/>
            <person name="Glass J.I."/>
            <person name="Rusch D."/>
            <person name="Podicherti R."/>
            <person name="Tsui H.-C.T."/>
            <person name="Winkler M.E."/>
        </authorList>
    </citation>
    <scope>NUCLEOTIDE SEQUENCE</scope>
</reference>
<evidence type="ECO:0000256" key="1">
    <source>
        <dbReference type="ARBA" id="ARBA00009512"/>
    </source>
</evidence>
<dbReference type="EMBL" id="UINC01009659">
    <property type="protein sequence ID" value="SVA43274.1"/>
    <property type="molecule type" value="Genomic_DNA"/>
</dbReference>
<feature type="compositionally biased region" description="Basic and acidic residues" evidence="2">
    <location>
        <begin position="112"/>
        <end position="130"/>
    </location>
</feature>
<dbReference type="AlphaFoldDB" id="A0A381VSN7"/>
<dbReference type="InterPro" id="IPR000529">
    <property type="entry name" value="Ribosomal_bS6"/>
</dbReference>
<feature type="compositionally biased region" description="Acidic residues" evidence="2">
    <location>
        <begin position="147"/>
        <end position="163"/>
    </location>
</feature>
<sequence>MNYYETLYIVHPSLESGRLKDIILAVEESLKKIGGSPLAMELWGKRKLAYFIDKQKYGTYVLLHYNGEGKCTGEFAVELEQNPNILAYLTTSIEKENVLEQVEDLDTQIAGKTRESQRTESSSERTKTTETEPTEVTTQENDTIDATADEVTSEGGDEQLDPETETKEADTAEVENEEESVEVDEVKADEEPLEATENESDKKDTADDETSPEEDIESKQENADETAAVSEEE</sequence>
<evidence type="ECO:0008006" key="4">
    <source>
        <dbReference type="Google" id="ProtNLM"/>
    </source>
</evidence>
<comment type="similarity">
    <text evidence="1">Belongs to the bacterial ribosomal protein bS6 family.</text>
</comment>
<organism evidence="3">
    <name type="scientific">marine metagenome</name>
    <dbReference type="NCBI Taxonomy" id="408172"/>
    <lineage>
        <taxon>unclassified sequences</taxon>
        <taxon>metagenomes</taxon>
        <taxon>ecological metagenomes</taxon>
    </lineage>
</organism>
<dbReference type="SUPFAM" id="SSF54995">
    <property type="entry name" value="Ribosomal protein S6"/>
    <property type="match status" value="1"/>
</dbReference>
<gene>
    <name evidence="3" type="ORF">METZ01_LOCUS96128</name>
</gene>
<dbReference type="GO" id="GO:0005737">
    <property type="term" value="C:cytoplasm"/>
    <property type="evidence" value="ECO:0007669"/>
    <property type="project" value="UniProtKB-ARBA"/>
</dbReference>
<evidence type="ECO:0000256" key="2">
    <source>
        <dbReference type="SAM" id="MobiDB-lite"/>
    </source>
</evidence>
<dbReference type="CDD" id="cd00473">
    <property type="entry name" value="bS6"/>
    <property type="match status" value="1"/>
</dbReference>
<dbReference type="InterPro" id="IPR035980">
    <property type="entry name" value="Ribosomal_bS6_sf"/>
</dbReference>
<dbReference type="NCBIfam" id="TIGR00166">
    <property type="entry name" value="S6"/>
    <property type="match status" value="1"/>
</dbReference>
<dbReference type="GO" id="GO:0003735">
    <property type="term" value="F:structural constituent of ribosome"/>
    <property type="evidence" value="ECO:0007669"/>
    <property type="project" value="InterPro"/>
</dbReference>
<dbReference type="GO" id="GO:0006412">
    <property type="term" value="P:translation"/>
    <property type="evidence" value="ECO:0007669"/>
    <property type="project" value="InterPro"/>
</dbReference>
<dbReference type="InterPro" id="IPR014717">
    <property type="entry name" value="Transl_elong_EF1B/ribsomal_bS6"/>
</dbReference>
<name>A0A381VSN7_9ZZZZ</name>
<feature type="region of interest" description="Disordered" evidence="2">
    <location>
        <begin position="109"/>
        <end position="233"/>
    </location>
</feature>
<accession>A0A381VSN7</accession>
<feature type="compositionally biased region" description="Acidic residues" evidence="2">
    <location>
        <begin position="206"/>
        <end position="216"/>
    </location>
</feature>